<evidence type="ECO:0000313" key="1">
    <source>
        <dbReference type="EMBL" id="RRS06383.1"/>
    </source>
</evidence>
<dbReference type="EMBL" id="RSED01000001">
    <property type="protein sequence ID" value="RRS06383.1"/>
    <property type="molecule type" value="Genomic_DNA"/>
</dbReference>
<accession>A0A426VHJ2</accession>
<sequence>MSTTITVDIPGASPDQHTKAAAWLVEYFQKLGISPEDAATSSFNRELFNDAGVEVPFEVAEADAWDGAETAVCKALGLKSCSITLDE</sequence>
<keyword evidence="2" id="KW-1185">Reference proteome</keyword>
<gene>
    <name evidence="1" type="ORF">EIP75_02015</name>
</gene>
<dbReference type="AlphaFoldDB" id="A0A426VHJ2"/>
<evidence type="ECO:0000313" key="2">
    <source>
        <dbReference type="Proteomes" id="UP000269265"/>
    </source>
</evidence>
<reference evidence="1 2" key="1">
    <citation type="submission" date="2018-12" db="EMBL/GenBank/DDBJ databases">
        <title>The whole draft genome of Aquabacterium sp. SJQ9.</title>
        <authorList>
            <person name="Sun L."/>
            <person name="Gao X."/>
            <person name="Chen W."/>
            <person name="Huang K."/>
        </authorList>
    </citation>
    <scope>NUCLEOTIDE SEQUENCE [LARGE SCALE GENOMIC DNA]</scope>
    <source>
        <strain evidence="1 2">SJQ9</strain>
    </source>
</reference>
<name>A0A426VHJ2_9BURK</name>
<dbReference type="Proteomes" id="UP000269265">
    <property type="component" value="Unassembled WGS sequence"/>
</dbReference>
<comment type="caution">
    <text evidence="1">The sequence shown here is derived from an EMBL/GenBank/DDBJ whole genome shotgun (WGS) entry which is preliminary data.</text>
</comment>
<protein>
    <submittedName>
        <fullName evidence="1">Uncharacterized protein</fullName>
    </submittedName>
</protein>
<organism evidence="1 2">
    <name type="scientific">Aquabacterium soli</name>
    <dbReference type="NCBI Taxonomy" id="2493092"/>
    <lineage>
        <taxon>Bacteria</taxon>
        <taxon>Pseudomonadati</taxon>
        <taxon>Pseudomonadota</taxon>
        <taxon>Betaproteobacteria</taxon>
        <taxon>Burkholderiales</taxon>
        <taxon>Aquabacterium</taxon>
    </lineage>
</organism>
<proteinExistence type="predicted"/>
<dbReference type="RefSeq" id="WP_125241525.1">
    <property type="nucleotide sequence ID" value="NZ_RSED01000001.1"/>
</dbReference>